<accession>A0A243Q3B1</accession>
<sequence>MHDGESGEPPVTDDRRRTRHRDPQGRRTEGMDPERLRYFTQSAEGSPHTRHRRRRTGPESADPAGRRPAPP</sequence>
<dbReference type="AlphaFoldDB" id="A0A243Q3B1"/>
<feature type="region of interest" description="Disordered" evidence="1">
    <location>
        <begin position="1"/>
        <end position="71"/>
    </location>
</feature>
<protein>
    <submittedName>
        <fullName evidence="2">Uncharacterized protein</fullName>
    </submittedName>
</protein>
<dbReference type="STRING" id="417102.CA982_25320"/>
<feature type="non-terminal residue" evidence="2">
    <location>
        <position position="71"/>
    </location>
</feature>
<gene>
    <name evidence="2" type="ORF">CA982_25320</name>
</gene>
<reference evidence="2 3" key="1">
    <citation type="submission" date="2017-05" db="EMBL/GenBank/DDBJ databases">
        <title>Biotechnological potential of actinobacteria isolated from South African environments.</title>
        <authorList>
            <person name="Le Roes-Hill M."/>
            <person name="Prins A."/>
            <person name="Durrell K.A."/>
        </authorList>
    </citation>
    <scope>NUCLEOTIDE SEQUENCE [LARGE SCALE GENOMIC DNA]</scope>
    <source>
        <strain evidence="2">BS2</strain>
    </source>
</reference>
<organism evidence="2 3">
    <name type="scientific">Gordonia lacunae</name>
    <dbReference type="NCBI Taxonomy" id="417102"/>
    <lineage>
        <taxon>Bacteria</taxon>
        <taxon>Bacillati</taxon>
        <taxon>Actinomycetota</taxon>
        <taxon>Actinomycetes</taxon>
        <taxon>Mycobacteriales</taxon>
        <taxon>Gordoniaceae</taxon>
        <taxon>Gordonia</taxon>
    </lineage>
</organism>
<evidence type="ECO:0000313" key="2">
    <source>
        <dbReference type="EMBL" id="OUC75703.1"/>
    </source>
</evidence>
<keyword evidence="3" id="KW-1185">Reference proteome</keyword>
<evidence type="ECO:0000313" key="3">
    <source>
        <dbReference type="Proteomes" id="UP000194632"/>
    </source>
</evidence>
<dbReference type="Proteomes" id="UP000194632">
    <property type="component" value="Unassembled WGS sequence"/>
</dbReference>
<evidence type="ECO:0000256" key="1">
    <source>
        <dbReference type="SAM" id="MobiDB-lite"/>
    </source>
</evidence>
<name>A0A243Q3B1_9ACTN</name>
<proteinExistence type="predicted"/>
<comment type="caution">
    <text evidence="2">The sequence shown here is derived from an EMBL/GenBank/DDBJ whole genome shotgun (WGS) entry which is preliminary data.</text>
</comment>
<dbReference type="EMBL" id="NGFO01000056">
    <property type="protein sequence ID" value="OUC75703.1"/>
    <property type="molecule type" value="Genomic_DNA"/>
</dbReference>
<feature type="compositionally biased region" description="Basic and acidic residues" evidence="1">
    <location>
        <begin position="12"/>
        <end position="37"/>
    </location>
</feature>